<reference evidence="2 3" key="1">
    <citation type="submission" date="2019-06" db="EMBL/GenBank/DDBJ databases">
        <title>Sequencing the genomes of 1000 actinobacteria strains.</title>
        <authorList>
            <person name="Klenk H.-P."/>
        </authorList>
    </citation>
    <scope>NUCLEOTIDE SEQUENCE [LARGE SCALE GENOMIC DNA]</scope>
    <source>
        <strain evidence="2 3">DSM 45301</strain>
    </source>
</reference>
<dbReference type="RefSeq" id="WP_142047875.1">
    <property type="nucleotide sequence ID" value="NZ_VFPA01000001.1"/>
</dbReference>
<keyword evidence="2" id="KW-0808">Transferase</keyword>
<evidence type="ECO:0000259" key="1">
    <source>
        <dbReference type="Pfam" id="PF08241"/>
    </source>
</evidence>
<dbReference type="OrthoDB" id="9795634at2"/>
<dbReference type="Gene3D" id="3.40.50.150">
    <property type="entry name" value="Vaccinia Virus protein VP39"/>
    <property type="match status" value="1"/>
</dbReference>
<keyword evidence="2" id="KW-0489">Methyltransferase</keyword>
<sequence>MSVNEAWNAAAAYERYIGRWSRRIAEPFVSSLDAPAGLHWLDVGCGTGALTTAVLRATQPTEVRGIDPSENFVRHARDRLTGTGAQFATGDARALPVPDARFDAVVSGLVLNFVPEPESAAAEMARVATPEGVVAAYVWDYADGMVMIRHFWDAATALDPGVADRAEGRRFPLCRPDPLRALWTGAGLTDVTVEAIEVVTVFRDFDDLWTPFLGGQGPAPGYVTTLDDDHRSALRDLLRERLPVAPDGSITLSARAWSVRGYRPENG</sequence>
<dbReference type="InterPro" id="IPR013216">
    <property type="entry name" value="Methyltransf_11"/>
</dbReference>
<evidence type="ECO:0000313" key="2">
    <source>
        <dbReference type="EMBL" id="TQM13858.1"/>
    </source>
</evidence>
<feature type="domain" description="Methyltransferase type 11" evidence="1">
    <location>
        <begin position="41"/>
        <end position="135"/>
    </location>
</feature>
<name>A0A543DWZ4_9PSEU</name>
<dbReference type="GO" id="GO:0008757">
    <property type="term" value="F:S-adenosylmethionine-dependent methyltransferase activity"/>
    <property type="evidence" value="ECO:0007669"/>
    <property type="project" value="InterPro"/>
</dbReference>
<evidence type="ECO:0000313" key="3">
    <source>
        <dbReference type="Proteomes" id="UP000315677"/>
    </source>
</evidence>
<dbReference type="GO" id="GO:0032259">
    <property type="term" value="P:methylation"/>
    <property type="evidence" value="ECO:0007669"/>
    <property type="project" value="UniProtKB-KW"/>
</dbReference>
<comment type="caution">
    <text evidence="2">The sequence shown here is derived from an EMBL/GenBank/DDBJ whole genome shotgun (WGS) entry which is preliminary data.</text>
</comment>
<dbReference type="AlphaFoldDB" id="A0A543DWZ4"/>
<dbReference type="EMBL" id="VFPA01000001">
    <property type="protein sequence ID" value="TQM13858.1"/>
    <property type="molecule type" value="Genomic_DNA"/>
</dbReference>
<gene>
    <name evidence="2" type="ORF">FB558_0612</name>
</gene>
<dbReference type="CDD" id="cd02440">
    <property type="entry name" value="AdoMet_MTases"/>
    <property type="match status" value="1"/>
</dbReference>
<dbReference type="PANTHER" id="PTHR43591">
    <property type="entry name" value="METHYLTRANSFERASE"/>
    <property type="match status" value="1"/>
</dbReference>
<keyword evidence="3" id="KW-1185">Reference proteome</keyword>
<accession>A0A543DWZ4</accession>
<proteinExistence type="predicted"/>
<protein>
    <submittedName>
        <fullName evidence="2">Methyltransferase family protein</fullName>
    </submittedName>
</protein>
<dbReference type="Proteomes" id="UP000315677">
    <property type="component" value="Unassembled WGS sequence"/>
</dbReference>
<dbReference type="InterPro" id="IPR029063">
    <property type="entry name" value="SAM-dependent_MTases_sf"/>
</dbReference>
<dbReference type="SUPFAM" id="SSF53335">
    <property type="entry name" value="S-adenosyl-L-methionine-dependent methyltransferases"/>
    <property type="match status" value="1"/>
</dbReference>
<dbReference type="Pfam" id="PF08241">
    <property type="entry name" value="Methyltransf_11"/>
    <property type="match status" value="1"/>
</dbReference>
<organism evidence="2 3">
    <name type="scientific">Pseudonocardia kunmingensis</name>
    <dbReference type="NCBI Taxonomy" id="630975"/>
    <lineage>
        <taxon>Bacteria</taxon>
        <taxon>Bacillati</taxon>
        <taxon>Actinomycetota</taxon>
        <taxon>Actinomycetes</taxon>
        <taxon>Pseudonocardiales</taxon>
        <taxon>Pseudonocardiaceae</taxon>
        <taxon>Pseudonocardia</taxon>
    </lineage>
</organism>